<dbReference type="EMBL" id="JABXXO010000006">
    <property type="protein sequence ID" value="KAF7776547.1"/>
    <property type="molecule type" value="Genomic_DNA"/>
</dbReference>
<name>A0A8H7F4C1_AGABI</name>
<evidence type="ECO:0000256" key="1">
    <source>
        <dbReference type="SAM" id="MobiDB-lite"/>
    </source>
</evidence>
<reference evidence="2 3" key="1">
    <citation type="journal article" name="Sci. Rep.">
        <title>Telomere-to-telomere assembled and centromere annotated genomes of the two main subspecies of the button mushroom Agaricus bisporus reveal especially polymorphic chromosome ends.</title>
        <authorList>
            <person name="Sonnenberg A.S.M."/>
            <person name="Sedaghat-Telgerd N."/>
            <person name="Lavrijssen B."/>
            <person name="Ohm R.A."/>
            <person name="Hendrickx P.M."/>
            <person name="Scholtmeijer K."/>
            <person name="Baars J.J.P."/>
            <person name="van Peer A."/>
        </authorList>
    </citation>
    <scope>NUCLEOTIDE SEQUENCE [LARGE SCALE GENOMIC DNA]</scope>
    <source>
        <strain evidence="2 3">H119_p4</strain>
    </source>
</reference>
<evidence type="ECO:0000313" key="2">
    <source>
        <dbReference type="EMBL" id="KAF7776547.1"/>
    </source>
</evidence>
<feature type="region of interest" description="Disordered" evidence="1">
    <location>
        <begin position="1"/>
        <end position="46"/>
    </location>
</feature>
<dbReference type="AlphaFoldDB" id="A0A8H7F4C1"/>
<feature type="compositionally biased region" description="Basic and acidic residues" evidence="1">
    <location>
        <begin position="106"/>
        <end position="117"/>
    </location>
</feature>
<proteinExistence type="predicted"/>
<dbReference type="Proteomes" id="UP000629468">
    <property type="component" value="Unassembled WGS sequence"/>
</dbReference>
<gene>
    <name evidence="2" type="ORF">Agabi119p4_4940</name>
</gene>
<accession>A0A8H7F4C1</accession>
<evidence type="ECO:0000313" key="3">
    <source>
        <dbReference type="Proteomes" id="UP000629468"/>
    </source>
</evidence>
<feature type="region of interest" description="Disordered" evidence="1">
    <location>
        <begin position="106"/>
        <end position="168"/>
    </location>
</feature>
<protein>
    <submittedName>
        <fullName evidence="2">Uncharacterized protein</fullName>
    </submittedName>
</protein>
<feature type="compositionally biased region" description="Low complexity" evidence="1">
    <location>
        <begin position="138"/>
        <end position="151"/>
    </location>
</feature>
<comment type="caution">
    <text evidence="2">The sequence shown here is derived from an EMBL/GenBank/DDBJ whole genome shotgun (WGS) entry which is preliminary data.</text>
</comment>
<feature type="compositionally biased region" description="Polar residues" evidence="1">
    <location>
        <begin position="118"/>
        <end position="133"/>
    </location>
</feature>
<sequence>MDPFYDESPTNYRGRGYANPCYQPSNRRGGRSRPPRPPGRAIGQTMGTGRVAIMAAMTQLTTDRTRHRLIEAGMDQRTINFLNENDPANILVINGLLDIIERNKNSPRSESRIEAHTNSRGTTPSINNSTTRMATPISRTTSSPLPSRSTLNSAMLPPQPAFAKPRTN</sequence>
<organism evidence="2 3">
    <name type="scientific">Agaricus bisporus var. burnettii</name>
    <dbReference type="NCBI Taxonomy" id="192524"/>
    <lineage>
        <taxon>Eukaryota</taxon>
        <taxon>Fungi</taxon>
        <taxon>Dikarya</taxon>
        <taxon>Basidiomycota</taxon>
        <taxon>Agaricomycotina</taxon>
        <taxon>Agaricomycetes</taxon>
        <taxon>Agaricomycetidae</taxon>
        <taxon>Agaricales</taxon>
        <taxon>Agaricineae</taxon>
        <taxon>Agaricaceae</taxon>
        <taxon>Agaricus</taxon>
    </lineage>
</organism>